<keyword evidence="3" id="KW-1185">Reference proteome</keyword>
<dbReference type="InterPro" id="IPR011010">
    <property type="entry name" value="DNA_brk_join_enz"/>
</dbReference>
<dbReference type="InterPro" id="IPR013762">
    <property type="entry name" value="Integrase-like_cat_sf"/>
</dbReference>
<evidence type="ECO:0008006" key="4">
    <source>
        <dbReference type="Google" id="ProtNLM"/>
    </source>
</evidence>
<accession>A0ABU2ZKR2</accession>
<keyword evidence="1" id="KW-0233">DNA recombination</keyword>
<organism evidence="2 3">
    <name type="scientific">Croceicoccus esteveae</name>
    <dbReference type="NCBI Taxonomy" id="3075597"/>
    <lineage>
        <taxon>Bacteria</taxon>
        <taxon>Pseudomonadati</taxon>
        <taxon>Pseudomonadota</taxon>
        <taxon>Alphaproteobacteria</taxon>
        <taxon>Sphingomonadales</taxon>
        <taxon>Erythrobacteraceae</taxon>
        <taxon>Croceicoccus</taxon>
    </lineage>
</organism>
<dbReference type="Proteomes" id="UP001259803">
    <property type="component" value="Unassembled WGS sequence"/>
</dbReference>
<proteinExistence type="predicted"/>
<gene>
    <name evidence="2" type="ORF">RM533_12145</name>
</gene>
<reference evidence="2 3" key="1">
    <citation type="submission" date="2023-09" db="EMBL/GenBank/DDBJ databases">
        <authorList>
            <person name="Rey-Velasco X."/>
        </authorList>
    </citation>
    <scope>NUCLEOTIDE SEQUENCE [LARGE SCALE GENOMIC DNA]</scope>
    <source>
        <strain evidence="2 3">F390</strain>
    </source>
</reference>
<evidence type="ECO:0000256" key="1">
    <source>
        <dbReference type="ARBA" id="ARBA00023172"/>
    </source>
</evidence>
<evidence type="ECO:0000313" key="2">
    <source>
        <dbReference type="EMBL" id="MDT0576919.1"/>
    </source>
</evidence>
<dbReference type="Gene3D" id="1.10.443.10">
    <property type="entry name" value="Intergrase catalytic core"/>
    <property type="match status" value="1"/>
</dbReference>
<comment type="caution">
    <text evidence="2">The sequence shown here is derived from an EMBL/GenBank/DDBJ whole genome shotgun (WGS) entry which is preliminary data.</text>
</comment>
<sequence length="179" mass="20639">MAQKNKNRVRSIPLHEEIMRLGFANYVHAIKEEGHRELFPELYLNAARVGGHQFRNVAWRHMVEWIGLHMDIPTNEVTGKGCDMHSIRALGSSFYAIANAPDLIRADIMGHARSGTNALHYSKRKKTHGTIQVLREYRDFMADHIDPATNELSQFRVKLLPLRHRSRTGKPKIRKRIGQ</sequence>
<dbReference type="RefSeq" id="WP_311341495.1">
    <property type="nucleotide sequence ID" value="NZ_JAVRHS010000013.1"/>
</dbReference>
<protein>
    <recommendedName>
        <fullName evidence="4">Tyr recombinase domain-containing protein</fullName>
    </recommendedName>
</protein>
<evidence type="ECO:0000313" key="3">
    <source>
        <dbReference type="Proteomes" id="UP001259803"/>
    </source>
</evidence>
<dbReference type="SUPFAM" id="SSF56349">
    <property type="entry name" value="DNA breaking-rejoining enzymes"/>
    <property type="match status" value="1"/>
</dbReference>
<dbReference type="EMBL" id="JAVRHS010000013">
    <property type="protein sequence ID" value="MDT0576919.1"/>
    <property type="molecule type" value="Genomic_DNA"/>
</dbReference>
<name>A0ABU2ZKR2_9SPHN</name>